<feature type="region of interest" description="Disordered" evidence="1">
    <location>
        <begin position="287"/>
        <end position="437"/>
    </location>
</feature>
<feature type="compositionally biased region" description="Gly residues" evidence="1">
    <location>
        <begin position="156"/>
        <end position="171"/>
    </location>
</feature>
<gene>
    <name evidence="2" type="ORF">F503_03646</name>
</gene>
<feature type="compositionally biased region" description="Polar residues" evidence="1">
    <location>
        <begin position="174"/>
        <end position="194"/>
    </location>
</feature>
<dbReference type="HOGENOM" id="CLU_037532_0_0_1"/>
<accession>S3BTI5</accession>
<feature type="compositionally biased region" description="Basic and acidic residues" evidence="1">
    <location>
        <begin position="378"/>
        <end position="413"/>
    </location>
</feature>
<feature type="region of interest" description="Disordered" evidence="1">
    <location>
        <begin position="92"/>
        <end position="217"/>
    </location>
</feature>
<evidence type="ECO:0000256" key="1">
    <source>
        <dbReference type="SAM" id="MobiDB-lite"/>
    </source>
</evidence>
<evidence type="ECO:0000313" key="3">
    <source>
        <dbReference type="Proteomes" id="UP000016923"/>
    </source>
</evidence>
<dbReference type="PANTHER" id="PTHR39609:SF1">
    <property type="entry name" value="RFEG"/>
    <property type="match status" value="1"/>
</dbReference>
<dbReference type="PANTHER" id="PTHR39609">
    <property type="entry name" value="RFEG-RELATED"/>
    <property type="match status" value="1"/>
</dbReference>
<feature type="compositionally biased region" description="Basic and acidic residues" evidence="1">
    <location>
        <begin position="106"/>
        <end position="116"/>
    </location>
</feature>
<dbReference type="OrthoDB" id="4146887at2759"/>
<name>S3BTI5_OPHP1</name>
<dbReference type="STRING" id="1262450.S3BTI5"/>
<dbReference type="eggNOG" id="ENOG502SQKQ">
    <property type="taxonomic scope" value="Eukaryota"/>
</dbReference>
<feature type="compositionally biased region" description="Polar residues" evidence="1">
    <location>
        <begin position="299"/>
        <end position="309"/>
    </location>
</feature>
<evidence type="ECO:0000313" key="2">
    <source>
        <dbReference type="EMBL" id="EPE04584.1"/>
    </source>
</evidence>
<feature type="region of interest" description="Disordered" evidence="1">
    <location>
        <begin position="1"/>
        <end position="20"/>
    </location>
</feature>
<feature type="compositionally biased region" description="Polar residues" evidence="1">
    <location>
        <begin position="363"/>
        <end position="374"/>
    </location>
</feature>
<proteinExistence type="predicted"/>
<dbReference type="VEuPathDB" id="FungiDB:F503_03646"/>
<dbReference type="EMBL" id="KE148160">
    <property type="protein sequence ID" value="EPE04584.1"/>
    <property type="molecule type" value="Genomic_DNA"/>
</dbReference>
<sequence length="437" mass="46257">MANRARGPGGAYPPTNASRQNEYFVPRDGIDREVITADICRYLGNDALVRPGTLPDDNGRAIQGYFITAYRNLTTAMIADLKNDSARWEAERRKHQSGTVRYQDSQIRDVPGRPERAQAPAGYNSMPAYQYGSGAREYDTGLRNPGNEAPGYNTSGPGGAGHYGPSSGMGGYSASPQYAQGHNQSAPYQPQVSAPQDPRYGAPPAPIGGAGGGYGSSGVPISQEGGYVPGGSYAVAPSRIPSDGYAMDMAMSDAPMPAVRRTSPPGGANPYGAPVNSRAAYDAPAAQYGASRGGYGGFSQPSVNTNQYAQPIDNGYGRAPTSNTSFSPAHDISPQQPPPPQAQQYDAPIHSPSPPRSGSVVSNTQAQLSSNSGLPTGPRRDRERAAGDRSDHRDRDRPDLIVDRDSDRDHMRDVTPPNRTGSAPKAGSSSHHHYGRR</sequence>
<keyword evidence="3" id="KW-1185">Reference proteome</keyword>
<protein>
    <submittedName>
        <fullName evidence="2">Transcription factor</fullName>
    </submittedName>
</protein>
<dbReference type="Proteomes" id="UP000016923">
    <property type="component" value="Unassembled WGS sequence"/>
</dbReference>
<organism evidence="2 3">
    <name type="scientific">Ophiostoma piceae (strain UAMH 11346)</name>
    <name type="common">Sap stain fungus</name>
    <dbReference type="NCBI Taxonomy" id="1262450"/>
    <lineage>
        <taxon>Eukaryota</taxon>
        <taxon>Fungi</taxon>
        <taxon>Dikarya</taxon>
        <taxon>Ascomycota</taxon>
        <taxon>Pezizomycotina</taxon>
        <taxon>Sordariomycetes</taxon>
        <taxon>Sordariomycetidae</taxon>
        <taxon>Ophiostomatales</taxon>
        <taxon>Ophiostomataceae</taxon>
        <taxon>Ophiostoma</taxon>
    </lineage>
</organism>
<reference evidence="2 3" key="1">
    <citation type="journal article" date="2013" name="BMC Genomics">
        <title>The genome and transcriptome of the pine saprophyte Ophiostoma piceae, and a comparison with the bark beetle-associated pine pathogen Grosmannia clavigera.</title>
        <authorList>
            <person name="Haridas S."/>
            <person name="Wang Y."/>
            <person name="Lim L."/>
            <person name="Massoumi Alamouti S."/>
            <person name="Jackman S."/>
            <person name="Docking R."/>
            <person name="Robertson G."/>
            <person name="Birol I."/>
            <person name="Bohlmann J."/>
            <person name="Breuil C."/>
        </authorList>
    </citation>
    <scope>NUCLEOTIDE SEQUENCE [LARGE SCALE GENOMIC DNA]</scope>
    <source>
        <strain evidence="2 3">UAMH 11346</strain>
    </source>
</reference>
<dbReference type="AlphaFoldDB" id="S3BTI5"/>